<dbReference type="EMBL" id="BOMF01000186">
    <property type="protein sequence ID" value="GID51487.1"/>
    <property type="molecule type" value="Genomic_DNA"/>
</dbReference>
<keyword evidence="1" id="KW-1133">Transmembrane helix</keyword>
<reference evidence="2" key="1">
    <citation type="submission" date="2021-01" db="EMBL/GenBank/DDBJ databases">
        <title>Whole genome shotgun sequence of Actinoplanes capillaceus NBRC 16408.</title>
        <authorList>
            <person name="Komaki H."/>
            <person name="Tamura T."/>
        </authorList>
    </citation>
    <scope>NUCLEOTIDE SEQUENCE [LARGE SCALE GENOMIC DNA]</scope>
    <source>
        <strain evidence="2">NBRC 16408</strain>
    </source>
</reference>
<feature type="transmembrane region" description="Helical" evidence="1">
    <location>
        <begin position="12"/>
        <end position="31"/>
    </location>
</feature>
<keyword evidence="1" id="KW-0812">Transmembrane</keyword>
<organism evidence="2">
    <name type="scientific">Actinoplanes campanulatus</name>
    <dbReference type="NCBI Taxonomy" id="113559"/>
    <lineage>
        <taxon>Bacteria</taxon>
        <taxon>Bacillati</taxon>
        <taxon>Actinomycetota</taxon>
        <taxon>Actinomycetes</taxon>
        <taxon>Micromonosporales</taxon>
        <taxon>Micromonosporaceae</taxon>
        <taxon>Actinoplanes</taxon>
    </lineage>
</organism>
<dbReference type="RefSeq" id="WP_204301538.1">
    <property type="nucleotide sequence ID" value="NZ_BAAAGQ010000074.1"/>
</dbReference>
<evidence type="ECO:0000313" key="2">
    <source>
        <dbReference type="EMBL" id="GID51487.1"/>
    </source>
</evidence>
<accession>A0ABQ3WYW7</accession>
<gene>
    <name evidence="2" type="ORF">Aca07nite_87620</name>
</gene>
<evidence type="ECO:0000256" key="1">
    <source>
        <dbReference type="SAM" id="Phobius"/>
    </source>
</evidence>
<protein>
    <recommendedName>
        <fullName evidence="3">DUF3592 domain-containing protein</fullName>
    </recommendedName>
</protein>
<evidence type="ECO:0008006" key="3">
    <source>
        <dbReference type="Google" id="ProtNLM"/>
    </source>
</evidence>
<comment type="caution">
    <text evidence="2">The sequence shown here is derived from an EMBL/GenBank/DDBJ whole genome shotgun (WGS) entry which is preliminary data.</text>
</comment>
<proteinExistence type="predicted"/>
<feature type="transmembrane region" description="Helical" evidence="1">
    <location>
        <begin position="113"/>
        <end position="135"/>
    </location>
</feature>
<name>A0ABQ3WYW7_9ACTN</name>
<keyword evidence="1" id="KW-0472">Membrane</keyword>
<sequence>MVSRPVNNPFATALILLICLGFGLMLALRGWTDRQHVAALDKRGQLATATVTAVNSKSVTIAFTAADGRPASARIRTATAVGIGDQVQIRYDPADPSGNVADPAKALTVFDRWFLLVSGAMLMLLALYGILWHLLYGQFRPRQGRAAYRDRQRDRRQRRRSRK</sequence>